<dbReference type="CDD" id="cd00761">
    <property type="entry name" value="Glyco_tranf_GTA_type"/>
    <property type="match status" value="1"/>
</dbReference>
<dbReference type="PANTHER" id="PTHR22916">
    <property type="entry name" value="GLYCOSYLTRANSFERASE"/>
    <property type="match status" value="1"/>
</dbReference>
<evidence type="ECO:0000313" key="5">
    <source>
        <dbReference type="EMBL" id="MCL1631168.1"/>
    </source>
</evidence>
<dbReference type="SUPFAM" id="SSF53448">
    <property type="entry name" value="Nucleotide-diphospho-sugar transferases"/>
    <property type="match status" value="1"/>
</dbReference>
<dbReference type="InterPro" id="IPR001173">
    <property type="entry name" value="Glyco_trans_2-like"/>
</dbReference>
<comment type="similarity">
    <text evidence="1">Belongs to the glycosyltransferase 2 family.</text>
</comment>
<evidence type="ECO:0000313" key="6">
    <source>
        <dbReference type="Proteomes" id="UP001203004"/>
    </source>
</evidence>
<dbReference type="RefSeq" id="WP_249098623.1">
    <property type="nucleotide sequence ID" value="NZ_JAMAST010000003.1"/>
</dbReference>
<dbReference type="Gene3D" id="3.90.550.10">
    <property type="entry name" value="Spore Coat Polysaccharide Biosynthesis Protein SpsA, Chain A"/>
    <property type="match status" value="1"/>
</dbReference>
<keyword evidence="2 5" id="KW-0328">Glycosyltransferase</keyword>
<evidence type="ECO:0000256" key="2">
    <source>
        <dbReference type="ARBA" id="ARBA00022676"/>
    </source>
</evidence>
<proteinExistence type="inferred from homology"/>
<dbReference type="GO" id="GO:0016757">
    <property type="term" value="F:glycosyltransferase activity"/>
    <property type="evidence" value="ECO:0007669"/>
    <property type="project" value="UniProtKB-KW"/>
</dbReference>
<dbReference type="Pfam" id="PF00535">
    <property type="entry name" value="Glycos_transf_2"/>
    <property type="match status" value="1"/>
</dbReference>
<dbReference type="EC" id="2.4.-.-" evidence="5"/>
<keyword evidence="6" id="KW-1185">Reference proteome</keyword>
<dbReference type="EMBL" id="JAMAST010000003">
    <property type="protein sequence ID" value="MCL1631168.1"/>
    <property type="molecule type" value="Genomic_DNA"/>
</dbReference>
<name>A0ABT0M9A3_9BACL</name>
<evidence type="ECO:0000259" key="4">
    <source>
        <dbReference type="Pfam" id="PF00535"/>
    </source>
</evidence>
<dbReference type="InterPro" id="IPR029044">
    <property type="entry name" value="Nucleotide-diphossugar_trans"/>
</dbReference>
<evidence type="ECO:0000256" key="3">
    <source>
        <dbReference type="ARBA" id="ARBA00022679"/>
    </source>
</evidence>
<keyword evidence="3 5" id="KW-0808">Transferase</keyword>
<protein>
    <submittedName>
        <fullName evidence="5">Glycosyltransferase</fullName>
        <ecNumber evidence="5">2.4.-.-</ecNumber>
    </submittedName>
</protein>
<reference evidence="5 6" key="1">
    <citation type="submission" date="2022-05" db="EMBL/GenBank/DDBJ databases">
        <title>Sporolactobacillus sp nov CPB3-1, isolated from tree bark (Mangifera indica L.).</title>
        <authorList>
            <person name="Phuengjayaem S."/>
            <person name="Tanasupawat S."/>
        </authorList>
    </citation>
    <scope>NUCLEOTIDE SEQUENCE [LARGE SCALE GENOMIC DNA]</scope>
    <source>
        <strain evidence="5 6">CPB3-1</strain>
    </source>
</reference>
<feature type="domain" description="Glycosyltransferase 2-like" evidence="4">
    <location>
        <begin position="8"/>
        <end position="117"/>
    </location>
</feature>
<evidence type="ECO:0000256" key="1">
    <source>
        <dbReference type="ARBA" id="ARBA00006739"/>
    </source>
</evidence>
<gene>
    <name evidence="5" type="ORF">M3N64_04300</name>
</gene>
<comment type="caution">
    <text evidence="5">The sequence shown here is derived from an EMBL/GenBank/DDBJ whole genome shotgun (WGS) entry which is preliminary data.</text>
</comment>
<accession>A0ABT0M9A3</accession>
<dbReference type="PANTHER" id="PTHR22916:SF51">
    <property type="entry name" value="GLYCOSYLTRANSFERASE EPSH-RELATED"/>
    <property type="match status" value="1"/>
</dbReference>
<organism evidence="5 6">
    <name type="scientific">Sporolactobacillus mangiferae</name>
    <dbReference type="NCBI Taxonomy" id="2940498"/>
    <lineage>
        <taxon>Bacteria</taxon>
        <taxon>Bacillati</taxon>
        <taxon>Bacillota</taxon>
        <taxon>Bacilli</taxon>
        <taxon>Bacillales</taxon>
        <taxon>Sporolactobacillaceae</taxon>
        <taxon>Sporolactobacillus</taxon>
    </lineage>
</organism>
<sequence length="328" mass="38769">MDRFPLVSVILPVYNVEKYLNVCLDSLLNQTYKNLEIIAVNDGSTDKSKEILESYIGRLRKFKIINQKNSGLSMARNAALSYITGKYLYFLDSDDYLLSNTFENLVTSAENYNLDLIRFNANVILDSDLSENYFAVGGNYDDNGILISNKIYGINEFVHLNTNRKIFRPAVWLYFYKSKVIIDNHIKFWPQIKHEDELFTPMVLKYCNRIAYDPNKYFQRRLRPNSIMTSDINADFMSFVSKKVIIEILNSERENNKIFNKFIIFRLSVIYESMLNYKVMYKKNLLQSIDELSMLKKFFIRLKYVVKKQIKKLLKKMKGKKYEIKNNL</sequence>
<dbReference type="Proteomes" id="UP001203004">
    <property type="component" value="Unassembled WGS sequence"/>
</dbReference>